<evidence type="ECO:0000313" key="1">
    <source>
        <dbReference type="EMBL" id="MBN3553303.1"/>
    </source>
</evidence>
<evidence type="ECO:0000313" key="2">
    <source>
        <dbReference type="Proteomes" id="UP001296923"/>
    </source>
</evidence>
<organism evidence="1 2">
    <name type="scientific">Fictibacillus nanhaiensis</name>
    <dbReference type="NCBI Taxonomy" id="742169"/>
    <lineage>
        <taxon>Bacteria</taxon>
        <taxon>Bacillati</taxon>
        <taxon>Bacillota</taxon>
        <taxon>Bacilli</taxon>
        <taxon>Bacillales</taxon>
        <taxon>Fictibacillaceae</taxon>
        <taxon>Fictibacillus</taxon>
    </lineage>
</organism>
<name>A0ABS2ZLP3_9BACL</name>
<protein>
    <submittedName>
        <fullName evidence="1">Uncharacterized protein</fullName>
    </submittedName>
</protein>
<dbReference type="Proteomes" id="UP001296923">
    <property type="component" value="Unassembled WGS sequence"/>
</dbReference>
<gene>
    <name evidence="1" type="ORF">JYA63_03430</name>
</gene>
<keyword evidence="2" id="KW-1185">Reference proteome</keyword>
<proteinExistence type="predicted"/>
<reference evidence="1 2" key="1">
    <citation type="submission" date="2021-01" db="EMBL/GenBank/DDBJ databases">
        <title>Genome Sequencing of Type Strains.</title>
        <authorList>
            <person name="Lemaire J.F."/>
            <person name="Inderbitzin P."/>
            <person name="Collins S.B."/>
            <person name="Wespe N."/>
            <person name="Knight-Connoni V."/>
        </authorList>
    </citation>
    <scope>NUCLEOTIDE SEQUENCE [LARGE SCALE GENOMIC DNA]</scope>
    <source>
        <strain evidence="1 2">DSM 23009</strain>
    </source>
</reference>
<accession>A0ABS2ZLP3</accession>
<sequence>MKLIDEIVHELTDISTEWNKREITTEVRNLRIDLLIQQIQQLDLNYDRQPLLYISKEAKQVFNQLLKRYIHKAVGSLDLLKETTNKKSYNNKGSAIINRKLFFHSLHKTMERNIIGWIRRNDMQDVRNFQLLILRKEEVTNE</sequence>
<comment type="caution">
    <text evidence="1">The sequence shown here is derived from an EMBL/GenBank/DDBJ whole genome shotgun (WGS) entry which is preliminary data.</text>
</comment>
<dbReference type="RefSeq" id="WP_205724513.1">
    <property type="nucleotide sequence ID" value="NZ_JAFHKR010000037.1"/>
</dbReference>
<dbReference type="EMBL" id="JAFHKR010000037">
    <property type="protein sequence ID" value="MBN3553303.1"/>
    <property type="molecule type" value="Genomic_DNA"/>
</dbReference>